<evidence type="ECO:0000313" key="3">
    <source>
        <dbReference type="Proteomes" id="UP000282211"/>
    </source>
</evidence>
<keyword evidence="1" id="KW-0472">Membrane</keyword>
<keyword evidence="1" id="KW-0812">Transmembrane</keyword>
<keyword evidence="1" id="KW-1133">Transmembrane helix</keyword>
<evidence type="ECO:0000313" key="2">
    <source>
        <dbReference type="EMBL" id="RKQ72199.1"/>
    </source>
</evidence>
<dbReference type="AlphaFoldDB" id="A0A420WMI9"/>
<reference evidence="2 3" key="1">
    <citation type="submission" date="2018-10" db="EMBL/GenBank/DDBJ databases">
        <title>Genomic Encyclopedia of Type Strains, Phase IV (KMG-IV): sequencing the most valuable type-strain genomes for metagenomic binning, comparative biology and taxonomic classification.</title>
        <authorList>
            <person name="Goeker M."/>
        </authorList>
    </citation>
    <scope>NUCLEOTIDE SEQUENCE [LARGE SCALE GENOMIC DNA]</scope>
    <source>
        <strain evidence="2 3">DSM 22008</strain>
    </source>
</reference>
<feature type="transmembrane region" description="Helical" evidence="1">
    <location>
        <begin position="154"/>
        <end position="171"/>
    </location>
</feature>
<feature type="transmembrane region" description="Helical" evidence="1">
    <location>
        <begin position="59"/>
        <end position="80"/>
    </location>
</feature>
<keyword evidence="3" id="KW-1185">Reference proteome</keyword>
<feature type="transmembrane region" description="Helical" evidence="1">
    <location>
        <begin position="92"/>
        <end position="113"/>
    </location>
</feature>
<name>A0A420WMI9_9PROT</name>
<comment type="caution">
    <text evidence="2">The sequence shown here is derived from an EMBL/GenBank/DDBJ whole genome shotgun (WGS) entry which is preliminary data.</text>
</comment>
<proteinExistence type="predicted"/>
<dbReference type="InterPro" id="IPR008523">
    <property type="entry name" value="DUF805"/>
</dbReference>
<evidence type="ECO:0000256" key="1">
    <source>
        <dbReference type="SAM" id="Phobius"/>
    </source>
</evidence>
<gene>
    <name evidence="2" type="ORF">DES40_1537</name>
</gene>
<dbReference type="OrthoDB" id="9812349at2"/>
<sequence>MSHRFTLVFPTIKRQLAPMIKLFLNPVGRMGRRDFWIGFSGFVVFVFVMQIILDRLSDSLVGFFLSLIYLVLVFQILYSVYGKRLHDMGRSLWFLTGMIALTLILVIVVMMMFGGAEYFSEFAQYDRKEDIDPAEIERIQTAYQNRLQQGTLPLKYLLYGLWAAFTLWLGLSKPQAKDNQYGPYST</sequence>
<organism evidence="2 3">
    <name type="scientific">Litorimonas taeanensis</name>
    <dbReference type="NCBI Taxonomy" id="568099"/>
    <lineage>
        <taxon>Bacteria</taxon>
        <taxon>Pseudomonadati</taxon>
        <taxon>Pseudomonadota</taxon>
        <taxon>Alphaproteobacteria</taxon>
        <taxon>Maricaulales</taxon>
        <taxon>Robiginitomaculaceae</taxon>
    </lineage>
</organism>
<dbReference type="EMBL" id="RBII01000001">
    <property type="protein sequence ID" value="RKQ72199.1"/>
    <property type="molecule type" value="Genomic_DNA"/>
</dbReference>
<dbReference type="GO" id="GO:0016020">
    <property type="term" value="C:membrane"/>
    <property type="evidence" value="ECO:0007669"/>
    <property type="project" value="InterPro"/>
</dbReference>
<dbReference type="Pfam" id="PF05656">
    <property type="entry name" value="DUF805"/>
    <property type="match status" value="1"/>
</dbReference>
<dbReference type="Proteomes" id="UP000282211">
    <property type="component" value="Unassembled WGS sequence"/>
</dbReference>
<feature type="transmembrane region" description="Helical" evidence="1">
    <location>
        <begin position="35"/>
        <end position="53"/>
    </location>
</feature>
<dbReference type="InParanoid" id="A0A420WMI9"/>
<accession>A0A420WMI9</accession>
<protein>
    <submittedName>
        <fullName evidence="2">Uncharacterized membrane protein YhaH (DUF805 family)</fullName>
    </submittedName>
</protein>